<accession>U6C692</accession>
<evidence type="ECO:0000313" key="1">
    <source>
        <dbReference type="EMBL" id="BAO04670.1"/>
    </source>
</evidence>
<reference evidence="1 2" key="1">
    <citation type="submission" date="2013-11" db="EMBL/GenBank/DDBJ databases">
        <title>Dynamic genome rearrangements of T7-like phages that infect Ralstonia solanacearum.</title>
        <authorList>
            <person name="Kotera S."/>
            <person name="Fujiwara A."/>
            <person name="Kawasaki T."/>
            <person name="Fujie M."/>
            <person name="Yamada T."/>
        </authorList>
    </citation>
    <scope>NUCLEOTIDE SEQUENCE [LARGE SCALE GENOMIC DNA]</scope>
</reference>
<dbReference type="KEGG" id="vg:17699577"/>
<keyword evidence="2" id="KW-1185">Reference proteome</keyword>
<organism evidence="1 2">
    <name type="scientific">Ralstonia phage RSK1</name>
    <dbReference type="NCBI Taxonomy" id="1417599"/>
    <lineage>
        <taxon>Viruses</taxon>
        <taxon>Duplodnaviria</taxon>
        <taxon>Heunggongvirae</taxon>
        <taxon>Uroviricota</taxon>
        <taxon>Caudoviricetes</taxon>
        <taxon>Firingavirus</taxon>
        <taxon>Firingavirus RSK1</taxon>
    </lineage>
</organism>
<dbReference type="GeneID" id="17699577"/>
<evidence type="ECO:0000313" key="2">
    <source>
        <dbReference type="Proteomes" id="UP000017866"/>
    </source>
</evidence>
<dbReference type="Proteomes" id="UP000017866">
    <property type="component" value="Segment"/>
</dbReference>
<sequence>MRRKRIMAIITRFQSDIFSGVNPKNGLGGSIPAQPIGTGGGAGYYWYPVTKVVAQAGDPNPLVFTATNNDTVIEVDASAQNVQVVLPNATTVNGQDKVIKRVDASFAAANAVTIVDAGGNNVEGATSQSLNALNAIFQAQSDGVSWQCLGGQNSAAWGHVQPIANVVPSGSPFTYTAPAAGTVVVTGGTVTNIQLKRGTTTITIAAASPAVIPVSAGDQVIVTYSAAPTMSFVPR</sequence>
<dbReference type="RefSeq" id="YP_008853790.1">
    <property type="nucleotide sequence ID" value="NC_022915.1"/>
</dbReference>
<dbReference type="EMBL" id="AB863625">
    <property type="protein sequence ID" value="BAO04670.1"/>
    <property type="molecule type" value="Genomic_DNA"/>
</dbReference>
<protein>
    <submittedName>
        <fullName evidence="1">Uncharacterized protein</fullName>
    </submittedName>
</protein>
<proteinExistence type="predicted"/>
<name>U6C692_9CAUD</name>